<feature type="domain" description="IrrE N-terminal-like" evidence="1">
    <location>
        <begin position="42"/>
        <end position="143"/>
    </location>
</feature>
<sequence length="160" mass="19100">MIYTHSHREEFVFNLLDQIGINNYRDMSEEEVAYQLGIFINKTNKASHCQQSGRFRAIYLNIDLDPKQRRLEFFHELGHLLRSIPGAHLLPTALKDFMEWDAQHFEFYAAMPYKMMDEFDLNDPQVVYHLSDSFCVPESYVIKKLQFIREKQAQYQLLTK</sequence>
<evidence type="ECO:0000313" key="3">
    <source>
        <dbReference type="Proteomes" id="UP000318138"/>
    </source>
</evidence>
<dbReference type="KEGG" id="psua:FLK61_35345"/>
<proteinExistence type="predicted"/>
<dbReference type="InterPro" id="IPR010359">
    <property type="entry name" value="IrrE_HExxH"/>
</dbReference>
<reference evidence="3" key="1">
    <citation type="submission" date="2019-07" db="EMBL/GenBank/DDBJ databases">
        <title>Bacillus alkalisoli sp. nov. isolated from saline soil.</title>
        <authorList>
            <person name="Sun J.-Q."/>
            <person name="Xu L."/>
        </authorList>
    </citation>
    <scope>NUCLEOTIDE SEQUENCE [LARGE SCALE GENOMIC DNA]</scope>
    <source>
        <strain evidence="3">M4U3P1</strain>
    </source>
</reference>
<dbReference type="Pfam" id="PF06114">
    <property type="entry name" value="Peptidase_M78"/>
    <property type="match status" value="1"/>
</dbReference>
<evidence type="ECO:0000259" key="1">
    <source>
        <dbReference type="Pfam" id="PF06114"/>
    </source>
</evidence>
<organism evidence="2 3">
    <name type="scientific">Paenalkalicoccus suaedae</name>
    <dbReference type="NCBI Taxonomy" id="2592382"/>
    <lineage>
        <taxon>Bacteria</taxon>
        <taxon>Bacillati</taxon>
        <taxon>Bacillota</taxon>
        <taxon>Bacilli</taxon>
        <taxon>Bacillales</taxon>
        <taxon>Bacillaceae</taxon>
        <taxon>Paenalkalicoccus</taxon>
    </lineage>
</organism>
<gene>
    <name evidence="2" type="ORF">FLK61_35345</name>
</gene>
<evidence type="ECO:0000313" key="2">
    <source>
        <dbReference type="EMBL" id="QKS71945.1"/>
    </source>
</evidence>
<protein>
    <recommendedName>
        <fullName evidence="1">IrrE N-terminal-like domain-containing protein</fullName>
    </recommendedName>
</protein>
<dbReference type="EMBL" id="CP041372">
    <property type="protein sequence ID" value="QKS71945.1"/>
    <property type="molecule type" value="Genomic_DNA"/>
</dbReference>
<dbReference type="Proteomes" id="UP000318138">
    <property type="component" value="Chromosome"/>
</dbReference>
<dbReference type="RefSeq" id="WP_176009927.1">
    <property type="nucleotide sequence ID" value="NZ_CP041372.2"/>
</dbReference>
<dbReference type="AlphaFoldDB" id="A0A859FI96"/>
<name>A0A859FI96_9BACI</name>
<keyword evidence="3" id="KW-1185">Reference proteome</keyword>
<accession>A0A859FI96</accession>